<dbReference type="Proteomes" id="UP000730481">
    <property type="component" value="Unassembled WGS sequence"/>
</dbReference>
<feature type="region of interest" description="Disordered" evidence="1">
    <location>
        <begin position="1"/>
        <end position="33"/>
    </location>
</feature>
<evidence type="ECO:0000313" key="2">
    <source>
        <dbReference type="EMBL" id="KAF4343053.1"/>
    </source>
</evidence>
<protein>
    <submittedName>
        <fullName evidence="2">1-phosphatidylinositol-4 5-bisphosphate phosphodiesterase 1</fullName>
    </submittedName>
</protein>
<evidence type="ECO:0000256" key="1">
    <source>
        <dbReference type="SAM" id="MobiDB-lite"/>
    </source>
</evidence>
<sequence>MPPQGRAPGSCHQRPSETTQEVRAADTNRQRANHRRANLEEIARYIIYPLSQSPEEYMSMDFLDRCRINCEDMDFRTGQVGKRAEPFIQLVQPQVVEQLLREIGAPPLKDRRDCERVLTRI</sequence>
<comment type="caution">
    <text evidence="2">The sequence shown here is derived from an EMBL/GenBank/DDBJ whole genome shotgun (WGS) entry which is preliminary data.</text>
</comment>
<dbReference type="EMBL" id="PVQB02000111">
    <property type="protein sequence ID" value="KAF4343053.1"/>
    <property type="molecule type" value="Genomic_DNA"/>
</dbReference>
<dbReference type="OrthoDB" id="4870109at2759"/>
<dbReference type="AlphaFoldDB" id="A0A9P5AQF0"/>
<reference evidence="2" key="2">
    <citation type="submission" date="2020-02" db="EMBL/GenBank/DDBJ databases">
        <title>Identification and distribution of gene clusters putatively required for synthesis of sphingolipid metabolism inhibitors in phylogenetically diverse species of the filamentous fungus Fusarium.</title>
        <authorList>
            <person name="Kim H.-S."/>
            <person name="Busman M."/>
            <person name="Brown D.W."/>
            <person name="Divon H."/>
            <person name="Uhlig S."/>
            <person name="Proctor R.H."/>
        </authorList>
    </citation>
    <scope>NUCLEOTIDE SEQUENCE</scope>
    <source>
        <strain evidence="2">NRRL 25174</strain>
    </source>
</reference>
<organism evidence="2 3">
    <name type="scientific">Fusarium beomiforme</name>
    <dbReference type="NCBI Taxonomy" id="44412"/>
    <lineage>
        <taxon>Eukaryota</taxon>
        <taxon>Fungi</taxon>
        <taxon>Dikarya</taxon>
        <taxon>Ascomycota</taxon>
        <taxon>Pezizomycotina</taxon>
        <taxon>Sordariomycetes</taxon>
        <taxon>Hypocreomycetidae</taxon>
        <taxon>Hypocreales</taxon>
        <taxon>Nectriaceae</taxon>
        <taxon>Fusarium</taxon>
        <taxon>Fusarium burgessii species complex</taxon>
    </lineage>
</organism>
<keyword evidence="3" id="KW-1185">Reference proteome</keyword>
<reference evidence="2" key="1">
    <citation type="journal article" date="2017" name="Mycologia">
        <title>Fusarium algeriense, sp. nov., a novel toxigenic crown rot pathogen of durum wheat from Algeria is nested in the Fusarium burgessii species complex.</title>
        <authorList>
            <person name="Laraba I."/>
            <person name="Keddad A."/>
            <person name="Boureghda H."/>
            <person name="Abdallah N."/>
            <person name="Vaughan M.M."/>
            <person name="Proctor R.H."/>
            <person name="Busman M."/>
            <person name="O'Donnell K."/>
        </authorList>
    </citation>
    <scope>NUCLEOTIDE SEQUENCE</scope>
    <source>
        <strain evidence="2">NRRL 25174</strain>
    </source>
</reference>
<name>A0A9P5AQF0_9HYPO</name>
<gene>
    <name evidence="2" type="ORF">FBEOM_3033</name>
</gene>
<evidence type="ECO:0000313" key="3">
    <source>
        <dbReference type="Proteomes" id="UP000730481"/>
    </source>
</evidence>
<accession>A0A9P5AQF0</accession>
<proteinExistence type="predicted"/>